<reference evidence="1" key="1">
    <citation type="submission" date="2011-02" db="EMBL/GenBank/DDBJ databases">
        <title>The genome of the leaf-cutting ant Acromyrmex echinatior suggests key adaptations to social evolution and fungus farming.</title>
        <authorList>
            <person name="Nygaard S."/>
            <person name="Zhang G."/>
        </authorList>
    </citation>
    <scope>NUCLEOTIDE SEQUENCE</scope>
</reference>
<proteinExistence type="predicted"/>
<organism evidence="2">
    <name type="scientific">Acromyrmex echinatior</name>
    <name type="common">Panamanian leafcutter ant</name>
    <name type="synonym">Acromyrmex octospinosus echinatior</name>
    <dbReference type="NCBI Taxonomy" id="103372"/>
    <lineage>
        <taxon>Eukaryota</taxon>
        <taxon>Metazoa</taxon>
        <taxon>Ecdysozoa</taxon>
        <taxon>Arthropoda</taxon>
        <taxon>Hexapoda</taxon>
        <taxon>Insecta</taxon>
        <taxon>Pterygota</taxon>
        <taxon>Neoptera</taxon>
        <taxon>Endopterygota</taxon>
        <taxon>Hymenoptera</taxon>
        <taxon>Apocrita</taxon>
        <taxon>Aculeata</taxon>
        <taxon>Formicoidea</taxon>
        <taxon>Formicidae</taxon>
        <taxon>Myrmicinae</taxon>
        <taxon>Acromyrmex</taxon>
    </lineage>
</organism>
<protein>
    <submittedName>
        <fullName evidence="1">Uncharacterized protein</fullName>
    </submittedName>
</protein>
<dbReference type="AlphaFoldDB" id="F4W646"/>
<dbReference type="OrthoDB" id="1641903at2759"/>
<dbReference type="EMBL" id="GL887707">
    <property type="protein sequence ID" value="EGI70181.1"/>
    <property type="molecule type" value="Genomic_DNA"/>
</dbReference>
<accession>F4W646</accession>
<keyword evidence="2" id="KW-1185">Reference proteome</keyword>
<dbReference type="STRING" id="103372.F4W646"/>
<dbReference type="InParanoid" id="F4W646"/>
<name>F4W646_ACREC</name>
<evidence type="ECO:0000313" key="1">
    <source>
        <dbReference type="EMBL" id="EGI70181.1"/>
    </source>
</evidence>
<sequence>MSEIRMSMCELNRDNSTAIPITKEAINDTNRNSELTYGIDDAPPWYLCLFMALQLFNLISLNK</sequence>
<gene>
    <name evidence="1" type="ORF">G5I_00939</name>
</gene>
<dbReference type="Proteomes" id="UP000007755">
    <property type="component" value="Unassembled WGS sequence"/>
</dbReference>
<evidence type="ECO:0000313" key="2">
    <source>
        <dbReference type="Proteomes" id="UP000007755"/>
    </source>
</evidence>